<feature type="transmembrane region" description="Helical" evidence="10">
    <location>
        <begin position="488"/>
        <end position="509"/>
    </location>
</feature>
<dbReference type="PANTHER" id="PTHR12413">
    <property type="entry name" value="DOLICHYL GLYCOSYLTRANSFERASE"/>
    <property type="match status" value="1"/>
</dbReference>
<evidence type="ECO:0000256" key="5">
    <source>
        <dbReference type="ARBA" id="ARBA00022679"/>
    </source>
</evidence>
<keyword evidence="7 10" id="KW-0256">Endoplasmic reticulum</keyword>
<dbReference type="Pfam" id="PF04493">
    <property type="entry name" value="Endonuclease_5"/>
    <property type="match status" value="1"/>
</dbReference>
<evidence type="ECO:0000313" key="12">
    <source>
        <dbReference type="WBParaSite" id="SPAL_0000784600.1"/>
    </source>
</evidence>
<dbReference type="GO" id="GO:0006487">
    <property type="term" value="P:protein N-linked glycosylation"/>
    <property type="evidence" value="ECO:0007669"/>
    <property type="project" value="TreeGrafter"/>
</dbReference>
<keyword evidence="4 10" id="KW-0328">Glycosyltransferase</keyword>
<dbReference type="InterPro" id="IPR007581">
    <property type="entry name" value="Endonuclease-V"/>
</dbReference>
<evidence type="ECO:0000256" key="3">
    <source>
        <dbReference type="ARBA" id="ARBA00008715"/>
    </source>
</evidence>
<proteinExistence type="inferred from homology"/>
<feature type="transmembrane region" description="Helical" evidence="10">
    <location>
        <begin position="431"/>
        <end position="451"/>
    </location>
</feature>
<dbReference type="UniPathway" id="UPA00378"/>
<feature type="transmembrane region" description="Helical" evidence="10">
    <location>
        <begin position="463"/>
        <end position="482"/>
    </location>
</feature>
<keyword evidence="6 10" id="KW-0812">Transmembrane</keyword>
<dbReference type="InterPro" id="IPR004856">
    <property type="entry name" value="Glyco_trans_ALG6/ALG8"/>
</dbReference>
<evidence type="ECO:0000256" key="1">
    <source>
        <dbReference type="ARBA" id="ARBA00004477"/>
    </source>
</evidence>
<feature type="transmembrane region" description="Helical" evidence="10">
    <location>
        <begin position="12"/>
        <end position="33"/>
    </location>
</feature>
<sequence length="758" mass="87784">MSKDNITDVSFFKVALISTICLIAIKTCLIRSYTSTDFEVHRNWMAITFAKNLSEWYYEDTSEWTLDYPPFFAYFEWLLAQGAYKSGLKDSLKISEKPIMNDGILYYQRFTVILVDLLYYVGAFLISNISEDLPFKGGKEFTMRKKYFIFFNLVYFVPLILLDNIHFQYNGFLTGLVLLSIHFVFKGNFLKSALITAILLNFKHIYIYYVPGYVAFFLFNYLLPVDINFAKRLVLLGGSVLMPLLLSFGPFLYTTSLDGISQILSRLFPFQRGLTHAFWAPNFWSLYNGMDFILYNSRNILARYLKNGDIIKKPEYTSGLVQEYSHTTLPNIKPYHTITLVLAFLLPLITINRGKKRREVKYLQSLLISSMTFFYFGYHVHEKAVLLPLVPLMILSFIDFTYLSLYFNLYLVSHFTIFPLIFSPLENLTKYTLSLATTIAIQILFKITYGINLWENLNKSTKFFSIVSVLLEVITNLFLPIYLPNLPFLPNIFTSCFHAMVFTWTYIVIVKDIFNESEKTTIKKKDLLEEESKLKLLLNDKLDKQISDIRIIAAVDGTYNKEDKGQVCVLGIYFYDVSTNTEVDYFEEIIINTEPYIPSFFAIKEGNCTVEFMEKILSKHPNLKPDIIIVDGNGVYHKRNFGLASYISCKLNIPTIGVTKNIDLNPLDEDLDKKMIRNEIKNSPMIKNNINILPHDNRCLIIRLPNSKKLLFVSVGNGMKTEVAGKIIENLTKAGTQNMPVNVCDKRTRNTYREYFEK</sequence>
<dbReference type="GO" id="GO:0006281">
    <property type="term" value="P:DNA repair"/>
    <property type="evidence" value="ECO:0007669"/>
    <property type="project" value="InterPro"/>
</dbReference>
<evidence type="ECO:0000256" key="9">
    <source>
        <dbReference type="ARBA" id="ARBA00023136"/>
    </source>
</evidence>
<keyword evidence="11" id="KW-1185">Reference proteome</keyword>
<feature type="transmembrane region" description="Helical" evidence="10">
    <location>
        <begin position="334"/>
        <end position="350"/>
    </location>
</feature>
<dbReference type="AlphaFoldDB" id="A0A0N5BPM1"/>
<evidence type="ECO:0000313" key="11">
    <source>
        <dbReference type="Proteomes" id="UP000046392"/>
    </source>
</evidence>
<keyword evidence="5 10" id="KW-0808">Transferase</keyword>
<dbReference type="GO" id="GO:0005789">
    <property type="term" value="C:endoplasmic reticulum membrane"/>
    <property type="evidence" value="ECO:0007669"/>
    <property type="project" value="UniProtKB-SubCell"/>
</dbReference>
<accession>A0A0N5BPM1</accession>
<comment type="pathway">
    <text evidence="2 10">Protein modification; protein glycosylation.</text>
</comment>
<evidence type="ECO:0000256" key="7">
    <source>
        <dbReference type="ARBA" id="ARBA00022824"/>
    </source>
</evidence>
<dbReference type="Proteomes" id="UP000046392">
    <property type="component" value="Unplaced"/>
</dbReference>
<dbReference type="PANTHER" id="PTHR12413:SF2">
    <property type="entry name" value="DOLICHYL PYROPHOSPHATE GLC1MAN9GLCNAC2 ALPHA-1,3-GLUCOSYLTRANSFERASE-RELATED"/>
    <property type="match status" value="1"/>
</dbReference>
<dbReference type="GO" id="GO:0004519">
    <property type="term" value="F:endonuclease activity"/>
    <property type="evidence" value="ECO:0007669"/>
    <property type="project" value="InterPro"/>
</dbReference>
<dbReference type="STRING" id="174720.A0A0N5BPM1"/>
<comment type="similarity">
    <text evidence="3 10">Belongs to the ALG6/ALG8 glucosyltransferase family.</text>
</comment>
<protein>
    <recommendedName>
        <fullName evidence="10">Alpha-1,3-glucosyltransferase</fullName>
        <ecNumber evidence="10">2.4.1.-</ecNumber>
    </recommendedName>
</protein>
<evidence type="ECO:0000256" key="2">
    <source>
        <dbReference type="ARBA" id="ARBA00004922"/>
    </source>
</evidence>
<dbReference type="GO" id="GO:0042283">
    <property type="term" value="F:dolichyl pyrophosphate Glc1Man9GlcNAc2 alpha-1,3-glucosyltransferase activity"/>
    <property type="evidence" value="ECO:0007669"/>
    <property type="project" value="TreeGrafter"/>
</dbReference>
<comment type="subcellular location">
    <subcellularLocation>
        <location evidence="1 10">Endoplasmic reticulum membrane</location>
        <topology evidence="1 10">Multi-pass membrane protein</topology>
    </subcellularLocation>
</comment>
<feature type="transmembrane region" description="Helical" evidence="10">
    <location>
        <begin position="206"/>
        <end position="223"/>
    </location>
</feature>
<dbReference type="Gene3D" id="3.30.2170.10">
    <property type="entry name" value="archaeoglobus fulgidus dsm 4304 superfamily"/>
    <property type="match status" value="1"/>
</dbReference>
<keyword evidence="8 10" id="KW-1133">Transmembrane helix</keyword>
<dbReference type="Pfam" id="PF03155">
    <property type="entry name" value="Alg6_Alg8"/>
    <property type="match status" value="1"/>
</dbReference>
<feature type="transmembrane region" description="Helical" evidence="10">
    <location>
        <begin position="229"/>
        <end position="253"/>
    </location>
</feature>
<dbReference type="EC" id="2.4.1.-" evidence="10"/>
<dbReference type="WBParaSite" id="SPAL_0000784600.1">
    <property type="protein sequence ID" value="SPAL_0000784600.1"/>
    <property type="gene ID" value="SPAL_0000784600"/>
</dbReference>
<evidence type="ECO:0000256" key="4">
    <source>
        <dbReference type="ARBA" id="ARBA00022676"/>
    </source>
</evidence>
<evidence type="ECO:0000256" key="6">
    <source>
        <dbReference type="ARBA" id="ARBA00022692"/>
    </source>
</evidence>
<evidence type="ECO:0000256" key="10">
    <source>
        <dbReference type="RuleBase" id="RU363110"/>
    </source>
</evidence>
<reference evidence="12" key="1">
    <citation type="submission" date="2017-02" db="UniProtKB">
        <authorList>
            <consortium name="WormBaseParasite"/>
        </authorList>
    </citation>
    <scope>IDENTIFICATION</scope>
</reference>
<feature type="transmembrane region" description="Helical" evidence="10">
    <location>
        <begin position="409"/>
        <end position="425"/>
    </location>
</feature>
<organism evidence="11 12">
    <name type="scientific">Strongyloides papillosus</name>
    <name type="common">Intestinal threadworm</name>
    <dbReference type="NCBI Taxonomy" id="174720"/>
    <lineage>
        <taxon>Eukaryota</taxon>
        <taxon>Metazoa</taxon>
        <taxon>Ecdysozoa</taxon>
        <taxon>Nematoda</taxon>
        <taxon>Chromadorea</taxon>
        <taxon>Rhabditida</taxon>
        <taxon>Tylenchina</taxon>
        <taxon>Panagrolaimomorpha</taxon>
        <taxon>Strongyloidoidea</taxon>
        <taxon>Strongyloididae</taxon>
        <taxon>Strongyloides</taxon>
    </lineage>
</organism>
<feature type="transmembrane region" description="Helical" evidence="10">
    <location>
        <begin position="106"/>
        <end position="126"/>
    </location>
</feature>
<name>A0A0N5BPM1_STREA</name>
<evidence type="ECO:0000256" key="8">
    <source>
        <dbReference type="ARBA" id="ARBA00022989"/>
    </source>
</evidence>
<keyword evidence="9 10" id="KW-0472">Membrane</keyword>
<feature type="transmembrane region" description="Helical" evidence="10">
    <location>
        <begin position="147"/>
        <end position="162"/>
    </location>
</feature>